<protein>
    <recommendedName>
        <fullName evidence="3">Ig-like domain-containing protein</fullName>
    </recommendedName>
</protein>
<dbReference type="InterPro" id="IPR007110">
    <property type="entry name" value="Ig-like_dom"/>
</dbReference>
<keyword evidence="1" id="KW-0812">Transmembrane</keyword>
<accession>A0AAV6RTQ6</accession>
<dbReference type="EMBL" id="JAGKHQ010000009">
    <property type="protein sequence ID" value="KAG7508404.1"/>
    <property type="molecule type" value="Genomic_DNA"/>
</dbReference>
<dbReference type="InterPro" id="IPR013106">
    <property type="entry name" value="Ig_V-set"/>
</dbReference>
<feature type="signal peptide" evidence="2">
    <location>
        <begin position="1"/>
        <end position="22"/>
    </location>
</feature>
<reference evidence="4 5" key="1">
    <citation type="journal article" date="2021" name="Sci. Rep.">
        <title>Chromosome anchoring in Senegalese sole (Solea senegalensis) reveals sex-associated markers and genome rearrangements in flatfish.</title>
        <authorList>
            <person name="Guerrero-Cozar I."/>
            <person name="Gomez-Garrido J."/>
            <person name="Berbel C."/>
            <person name="Martinez-Blanch J.F."/>
            <person name="Alioto T."/>
            <person name="Claros M.G."/>
            <person name="Gagnaire P.A."/>
            <person name="Manchado M."/>
        </authorList>
    </citation>
    <scope>NUCLEOTIDE SEQUENCE [LARGE SCALE GENOMIC DNA]</scope>
    <source>
        <strain evidence="4">Sse05_10M</strain>
    </source>
</reference>
<organism evidence="4 5">
    <name type="scientific">Solea senegalensis</name>
    <name type="common">Senegalese sole</name>
    <dbReference type="NCBI Taxonomy" id="28829"/>
    <lineage>
        <taxon>Eukaryota</taxon>
        <taxon>Metazoa</taxon>
        <taxon>Chordata</taxon>
        <taxon>Craniata</taxon>
        <taxon>Vertebrata</taxon>
        <taxon>Euteleostomi</taxon>
        <taxon>Actinopterygii</taxon>
        <taxon>Neopterygii</taxon>
        <taxon>Teleostei</taxon>
        <taxon>Neoteleostei</taxon>
        <taxon>Acanthomorphata</taxon>
        <taxon>Carangaria</taxon>
        <taxon>Pleuronectiformes</taxon>
        <taxon>Pleuronectoidei</taxon>
        <taxon>Soleidae</taxon>
        <taxon>Solea</taxon>
    </lineage>
</organism>
<dbReference type="Pfam" id="PF07686">
    <property type="entry name" value="V-set"/>
    <property type="match status" value="1"/>
</dbReference>
<dbReference type="InterPro" id="IPR003599">
    <property type="entry name" value="Ig_sub"/>
</dbReference>
<keyword evidence="1" id="KW-1133">Transmembrane helix</keyword>
<dbReference type="PROSITE" id="PS50835">
    <property type="entry name" value="IG_LIKE"/>
    <property type="match status" value="1"/>
</dbReference>
<evidence type="ECO:0000256" key="2">
    <source>
        <dbReference type="SAM" id="SignalP"/>
    </source>
</evidence>
<dbReference type="SMART" id="SM00409">
    <property type="entry name" value="IG"/>
    <property type="match status" value="1"/>
</dbReference>
<keyword evidence="1" id="KW-0472">Membrane</keyword>
<evidence type="ECO:0000256" key="1">
    <source>
        <dbReference type="SAM" id="Phobius"/>
    </source>
</evidence>
<feature type="transmembrane region" description="Helical" evidence="1">
    <location>
        <begin position="132"/>
        <end position="156"/>
    </location>
</feature>
<keyword evidence="5" id="KW-1185">Reference proteome</keyword>
<dbReference type="Proteomes" id="UP000693946">
    <property type="component" value="Linkage Group LG17"/>
</dbReference>
<gene>
    <name evidence="4" type="ORF">JOB18_012581</name>
</gene>
<comment type="caution">
    <text evidence="4">The sequence shown here is derived from an EMBL/GenBank/DDBJ whole genome shotgun (WGS) entry which is preliminary data.</text>
</comment>
<dbReference type="AlphaFoldDB" id="A0AAV6RTQ6"/>
<name>A0AAV6RTQ6_SOLSE</name>
<keyword evidence="2" id="KW-0732">Signal</keyword>
<dbReference type="PANTHER" id="PTHR11422:SF11">
    <property type="entry name" value="IG-LIKE DOMAIN-CONTAINING PROTEIN"/>
    <property type="match status" value="1"/>
</dbReference>
<evidence type="ECO:0000313" key="4">
    <source>
        <dbReference type="EMBL" id="KAG7508404.1"/>
    </source>
</evidence>
<evidence type="ECO:0000259" key="3">
    <source>
        <dbReference type="PROSITE" id="PS50835"/>
    </source>
</evidence>
<feature type="domain" description="Ig-like" evidence="3">
    <location>
        <begin position="3"/>
        <end position="109"/>
    </location>
</feature>
<proteinExistence type="predicted"/>
<dbReference type="PANTHER" id="PTHR11422">
    <property type="entry name" value="T-CELL SURFACE GLYCOPROTEIN CD4"/>
    <property type="match status" value="1"/>
</dbReference>
<evidence type="ECO:0000313" key="5">
    <source>
        <dbReference type="Proteomes" id="UP000693946"/>
    </source>
</evidence>
<feature type="chain" id="PRO_5043719979" description="Ig-like domain-containing protein" evidence="2">
    <location>
        <begin position="23"/>
        <end position="216"/>
    </location>
</feature>
<sequence length="216" mass="23611">MAPTSRNILFLVALLHVTGIDATVDGSRVFVKAGDTVTLSCGDVKSTVNRCGGTTWLFSRGNTSTQALFEKNQYHKDASSKCNRLNVLSNCSLVIKTVAVGDDGFYFCRWFNTSGTQEGGVWTELSVVSNWWWLYILVAVVVVAAVALCCIVVFVVMKWKRTKGNKTQTNVDDSDPEDGVAYASISFTQKNSANAQALRKHKDDDATYSVVQLSTS</sequence>